<evidence type="ECO:0000313" key="11">
    <source>
        <dbReference type="EMBL" id="MFC3034817.1"/>
    </source>
</evidence>
<dbReference type="InterPro" id="IPR045584">
    <property type="entry name" value="Pilin-like"/>
</dbReference>
<dbReference type="PRINTS" id="PR00885">
    <property type="entry name" value="BCTERIALGSPH"/>
</dbReference>
<dbReference type="NCBIfam" id="TIGR01708">
    <property type="entry name" value="typeII_sec_gspH"/>
    <property type="match status" value="1"/>
</dbReference>
<organism evidence="11 12">
    <name type="scientific">Pseudoalteromonas fenneropenaei</name>
    <dbReference type="NCBI Taxonomy" id="1737459"/>
    <lineage>
        <taxon>Bacteria</taxon>
        <taxon>Pseudomonadati</taxon>
        <taxon>Pseudomonadota</taxon>
        <taxon>Gammaproteobacteria</taxon>
        <taxon>Alteromonadales</taxon>
        <taxon>Pseudoalteromonadaceae</taxon>
        <taxon>Pseudoalteromonas</taxon>
    </lineage>
</organism>
<dbReference type="Proteomes" id="UP001595453">
    <property type="component" value="Unassembled WGS sequence"/>
</dbReference>
<evidence type="ECO:0000256" key="7">
    <source>
        <dbReference type="ARBA" id="ARBA00022989"/>
    </source>
</evidence>
<keyword evidence="3" id="KW-1003">Cell membrane</keyword>
<accession>A0ABV7CQE5</accession>
<dbReference type="InterPro" id="IPR012902">
    <property type="entry name" value="N_methyl_site"/>
</dbReference>
<dbReference type="EMBL" id="JBHRSD010000048">
    <property type="protein sequence ID" value="MFC3034817.1"/>
    <property type="molecule type" value="Genomic_DNA"/>
</dbReference>
<evidence type="ECO:0000256" key="1">
    <source>
        <dbReference type="ARBA" id="ARBA00004377"/>
    </source>
</evidence>
<evidence type="ECO:0000313" key="12">
    <source>
        <dbReference type="Proteomes" id="UP001595453"/>
    </source>
</evidence>
<proteinExistence type="predicted"/>
<evidence type="ECO:0000256" key="3">
    <source>
        <dbReference type="ARBA" id="ARBA00022475"/>
    </source>
</evidence>
<dbReference type="NCBIfam" id="TIGR02532">
    <property type="entry name" value="IV_pilin_GFxxxE"/>
    <property type="match status" value="1"/>
</dbReference>
<evidence type="ECO:0000256" key="8">
    <source>
        <dbReference type="ARBA" id="ARBA00023136"/>
    </source>
</evidence>
<dbReference type="SUPFAM" id="SSF54523">
    <property type="entry name" value="Pili subunits"/>
    <property type="match status" value="1"/>
</dbReference>
<evidence type="ECO:0000256" key="2">
    <source>
        <dbReference type="ARBA" id="ARBA00021549"/>
    </source>
</evidence>
<name>A0ABV7CQE5_9GAMM</name>
<dbReference type="Pfam" id="PF07963">
    <property type="entry name" value="N_methyl"/>
    <property type="match status" value="1"/>
</dbReference>
<dbReference type="RefSeq" id="WP_377128823.1">
    <property type="nucleotide sequence ID" value="NZ_JBHRSD010000048.1"/>
</dbReference>
<feature type="transmembrane region" description="Helical" evidence="10">
    <location>
        <begin position="20"/>
        <end position="41"/>
    </location>
</feature>
<evidence type="ECO:0000256" key="5">
    <source>
        <dbReference type="ARBA" id="ARBA00022519"/>
    </source>
</evidence>
<dbReference type="Gene3D" id="3.55.40.10">
    <property type="entry name" value="minor pseudopilin epsh domain"/>
    <property type="match status" value="1"/>
</dbReference>
<keyword evidence="8 10" id="KW-0472">Membrane</keyword>
<evidence type="ECO:0000256" key="6">
    <source>
        <dbReference type="ARBA" id="ARBA00022692"/>
    </source>
</evidence>
<sequence length="201" mass="22978">MQFAQGLSKPPLSRHLGFSLIEILVVLTIIAFATQLVVYSLSDNHEEELEKQTLRLQTTINMASEFAVMNQVELGFHLDKQTLEFLVFDGEKWAAFEAEDLYKPIKLGEQYKLTLTVDGLNWAQDNLLEQANWRELLSGGDEDSLLELNKRKIPQVLILSSGEISAFQLQLEDVDYLEPVFFIEGEYMAPVKQRKEPEDAQ</sequence>
<keyword evidence="6 10" id="KW-0812">Transmembrane</keyword>
<keyword evidence="5" id="KW-0997">Cell inner membrane</keyword>
<keyword evidence="4" id="KW-0488">Methylation</keyword>
<evidence type="ECO:0000256" key="10">
    <source>
        <dbReference type="SAM" id="Phobius"/>
    </source>
</evidence>
<reference evidence="12" key="1">
    <citation type="journal article" date="2019" name="Int. J. Syst. Evol. Microbiol.">
        <title>The Global Catalogue of Microorganisms (GCM) 10K type strain sequencing project: providing services to taxonomists for standard genome sequencing and annotation.</title>
        <authorList>
            <consortium name="The Broad Institute Genomics Platform"/>
            <consortium name="The Broad Institute Genome Sequencing Center for Infectious Disease"/>
            <person name="Wu L."/>
            <person name="Ma J."/>
        </authorList>
    </citation>
    <scope>NUCLEOTIDE SEQUENCE [LARGE SCALE GENOMIC DNA]</scope>
    <source>
        <strain evidence="12">KCTC 42730</strain>
    </source>
</reference>
<comment type="subcellular location">
    <subcellularLocation>
        <location evidence="1">Cell inner membrane</location>
        <topology evidence="1">Single-pass membrane protein</topology>
    </subcellularLocation>
</comment>
<dbReference type="InterPro" id="IPR002416">
    <property type="entry name" value="T2SS_protein-GspH"/>
</dbReference>
<evidence type="ECO:0000256" key="4">
    <source>
        <dbReference type="ARBA" id="ARBA00022481"/>
    </source>
</evidence>
<evidence type="ECO:0000256" key="9">
    <source>
        <dbReference type="ARBA" id="ARBA00030775"/>
    </source>
</evidence>
<keyword evidence="7 10" id="KW-1133">Transmembrane helix</keyword>
<protein>
    <recommendedName>
        <fullName evidence="2">Type II secretion system protein H</fullName>
    </recommendedName>
    <alternativeName>
        <fullName evidence="9">General secretion pathway protein H</fullName>
    </alternativeName>
</protein>
<dbReference type="InterPro" id="IPR049875">
    <property type="entry name" value="TypeII_GspH"/>
</dbReference>
<keyword evidence="12" id="KW-1185">Reference proteome</keyword>
<gene>
    <name evidence="11" type="primary">gspH</name>
    <name evidence="11" type="ORF">ACFOEE_20115</name>
</gene>
<comment type="caution">
    <text evidence="11">The sequence shown here is derived from an EMBL/GenBank/DDBJ whole genome shotgun (WGS) entry which is preliminary data.</text>
</comment>